<dbReference type="EMBL" id="OC855063">
    <property type="protein sequence ID" value="CAD7621132.1"/>
    <property type="molecule type" value="Genomic_DNA"/>
</dbReference>
<dbReference type="GO" id="GO:0006888">
    <property type="term" value="P:endoplasmic reticulum to Golgi vesicle-mediated transport"/>
    <property type="evidence" value="ECO:0007669"/>
    <property type="project" value="TreeGrafter"/>
</dbReference>
<gene>
    <name evidence="11" type="ORF">OSB1V03_LOCUS1608</name>
</gene>
<keyword evidence="2" id="KW-0488">Methylation</keyword>
<dbReference type="InterPro" id="IPR042855">
    <property type="entry name" value="V_SNARE_CC"/>
</dbReference>
<dbReference type="PROSITE" id="PS50859">
    <property type="entry name" value="LONGIN"/>
    <property type="match status" value="1"/>
</dbReference>
<dbReference type="SUPFAM" id="SSF64356">
    <property type="entry name" value="SNARE-like"/>
    <property type="match status" value="1"/>
</dbReference>
<dbReference type="InterPro" id="IPR011012">
    <property type="entry name" value="Longin-like_dom_sf"/>
</dbReference>
<dbReference type="EMBL" id="CAJPIZ010000488">
    <property type="protein sequence ID" value="CAG2101562.1"/>
    <property type="molecule type" value="Genomic_DNA"/>
</dbReference>
<evidence type="ECO:0000259" key="9">
    <source>
        <dbReference type="PROSITE" id="PS50859"/>
    </source>
</evidence>
<name>A0A7R9PUA4_9ACAR</name>
<dbReference type="Pfam" id="PF00957">
    <property type="entry name" value="Synaptobrevin"/>
    <property type="match status" value="1"/>
</dbReference>
<feature type="domain" description="V-SNARE coiled-coil homology" evidence="10">
    <location>
        <begin position="140"/>
        <end position="200"/>
    </location>
</feature>
<dbReference type="OrthoDB" id="27923at2759"/>
<evidence type="ECO:0000256" key="5">
    <source>
        <dbReference type="ARBA" id="ARBA00023288"/>
    </source>
</evidence>
<evidence type="ECO:0000313" key="11">
    <source>
        <dbReference type="EMBL" id="CAD7621132.1"/>
    </source>
</evidence>
<evidence type="ECO:0000256" key="4">
    <source>
        <dbReference type="ARBA" id="ARBA00023139"/>
    </source>
</evidence>
<comment type="similarity">
    <text evidence="1">Belongs to the synaptobrevin family.</text>
</comment>
<evidence type="ECO:0000256" key="2">
    <source>
        <dbReference type="ARBA" id="ARBA00022481"/>
    </source>
</evidence>
<dbReference type="Gene3D" id="3.30.450.50">
    <property type="entry name" value="Longin domain"/>
    <property type="match status" value="1"/>
</dbReference>
<dbReference type="GO" id="GO:0005484">
    <property type="term" value="F:SNAP receptor activity"/>
    <property type="evidence" value="ECO:0007669"/>
    <property type="project" value="TreeGrafter"/>
</dbReference>
<keyword evidence="4" id="KW-0564">Palmitate</keyword>
<dbReference type="Pfam" id="PF13774">
    <property type="entry name" value="Longin"/>
    <property type="match status" value="1"/>
</dbReference>
<dbReference type="CDD" id="cd14824">
    <property type="entry name" value="Longin"/>
    <property type="match status" value="1"/>
</dbReference>
<evidence type="ECO:0000259" key="10">
    <source>
        <dbReference type="PROSITE" id="PS50892"/>
    </source>
</evidence>
<organism evidence="11">
    <name type="scientific">Medioppia subpectinata</name>
    <dbReference type="NCBI Taxonomy" id="1979941"/>
    <lineage>
        <taxon>Eukaryota</taxon>
        <taxon>Metazoa</taxon>
        <taxon>Ecdysozoa</taxon>
        <taxon>Arthropoda</taxon>
        <taxon>Chelicerata</taxon>
        <taxon>Arachnida</taxon>
        <taxon>Acari</taxon>
        <taxon>Acariformes</taxon>
        <taxon>Sarcoptiformes</taxon>
        <taxon>Oribatida</taxon>
        <taxon>Brachypylina</taxon>
        <taxon>Oppioidea</taxon>
        <taxon>Oppiidae</taxon>
        <taxon>Medioppia</taxon>
    </lineage>
</organism>
<dbReference type="AlphaFoldDB" id="A0A7R9PUA4"/>
<dbReference type="PROSITE" id="PS50892">
    <property type="entry name" value="V_SNARE"/>
    <property type="match status" value="1"/>
</dbReference>
<dbReference type="SMART" id="SM01270">
    <property type="entry name" value="Longin"/>
    <property type="match status" value="1"/>
</dbReference>
<keyword evidence="5" id="KW-0449">Lipoprotein</keyword>
<protein>
    <submittedName>
        <fullName evidence="11">Uncharacterized protein</fullName>
    </submittedName>
</protein>
<evidence type="ECO:0000313" key="12">
    <source>
        <dbReference type="Proteomes" id="UP000759131"/>
    </source>
</evidence>
<feature type="domain" description="Longin" evidence="9">
    <location>
        <begin position="9"/>
        <end position="129"/>
    </location>
</feature>
<dbReference type="PANTHER" id="PTHR45806:SF1">
    <property type="entry name" value="SYNAPTOBREVIN HOMOLOG YKT6"/>
    <property type="match status" value="1"/>
</dbReference>
<dbReference type="Proteomes" id="UP000759131">
    <property type="component" value="Unassembled WGS sequence"/>
</dbReference>
<evidence type="ECO:0000256" key="3">
    <source>
        <dbReference type="ARBA" id="ARBA00023136"/>
    </source>
</evidence>
<dbReference type="PANTHER" id="PTHR45806">
    <property type="entry name" value="SYNAPTOBREVIN HOMOLOG YKT6"/>
    <property type="match status" value="1"/>
</dbReference>
<dbReference type="GO" id="GO:0005794">
    <property type="term" value="C:Golgi apparatus"/>
    <property type="evidence" value="ECO:0007669"/>
    <property type="project" value="TreeGrafter"/>
</dbReference>
<reference evidence="11" key="1">
    <citation type="submission" date="2020-11" db="EMBL/GenBank/DDBJ databases">
        <authorList>
            <person name="Tran Van P."/>
        </authorList>
    </citation>
    <scope>NUCLEOTIDE SEQUENCE</scope>
</reference>
<dbReference type="InterPro" id="IPR010908">
    <property type="entry name" value="Longin_dom"/>
</dbReference>
<evidence type="ECO:0000256" key="7">
    <source>
        <dbReference type="ARBA" id="ARBA00046278"/>
    </source>
</evidence>
<proteinExistence type="inferred from homology"/>
<keyword evidence="3" id="KW-0472">Membrane</keyword>
<comment type="subcellular location">
    <subcellularLocation>
        <location evidence="7">Endomembrane system</location>
        <topology evidence="7">Lipid-anchor</topology>
        <orientation evidence="7">Cytoplasmic side</orientation>
    </subcellularLocation>
</comment>
<evidence type="ECO:0000256" key="8">
    <source>
        <dbReference type="PROSITE-ProRule" id="PRU00290"/>
    </source>
</evidence>
<dbReference type="Gene3D" id="1.20.5.110">
    <property type="match status" value="1"/>
</dbReference>
<sequence>MVKLYYISVLHKNDNNRVINLNSASELSSFGFYQRNSVLEFMKFTAKVCVERSVKATRFSIKQQEYLCHVYVRSDGLSGVIISDHEYPHRVAHTLCGRVLAEFAETVPSHSWPTTLDNSAPFTALEPYLTKYQNPRETDAMTTIREDLDETKIIVHNTITSILQRGEQLDTLVSKSEDLSSQSKVFYKTARKTNQCCHLL</sequence>
<keyword evidence="12" id="KW-1185">Reference proteome</keyword>
<evidence type="ECO:0000256" key="1">
    <source>
        <dbReference type="ARBA" id="ARBA00008025"/>
    </source>
</evidence>
<keyword evidence="6" id="KW-0636">Prenylation</keyword>
<accession>A0A7R9PUA4</accession>
<keyword evidence="8" id="KW-0175">Coiled coil</keyword>
<evidence type="ECO:0000256" key="6">
    <source>
        <dbReference type="ARBA" id="ARBA00023289"/>
    </source>
</evidence>
<dbReference type="SUPFAM" id="SSF58038">
    <property type="entry name" value="SNARE fusion complex"/>
    <property type="match status" value="1"/>
</dbReference>